<gene>
    <name evidence="10" type="ORF">AAV99_12465</name>
</gene>
<dbReference type="Pfam" id="PF13360">
    <property type="entry name" value="PQQ_2"/>
    <property type="match status" value="2"/>
</dbReference>
<comment type="caution">
    <text evidence="10">The sequence shown here is derived from an EMBL/GenBank/DDBJ whole genome shotgun (WGS) entry which is preliminary data.</text>
</comment>
<dbReference type="InterPro" id="IPR011047">
    <property type="entry name" value="Quinoprotein_ADH-like_sf"/>
</dbReference>
<dbReference type="PROSITE" id="PS51007">
    <property type="entry name" value="CYTC"/>
    <property type="match status" value="1"/>
</dbReference>
<dbReference type="Gene3D" id="2.140.10.10">
    <property type="entry name" value="Quinoprotein alcohol dehydrogenase-like superfamily"/>
    <property type="match status" value="1"/>
</dbReference>
<keyword evidence="6" id="KW-0560">Oxidoreductase</keyword>
<protein>
    <submittedName>
        <fullName evidence="10">Dehydrogenase</fullName>
    </submittedName>
</protein>
<dbReference type="PANTHER" id="PTHR32303:SF10">
    <property type="entry name" value="OUTER MEMBRANE PROTEIN ASSEMBLY FACTOR BAMB"/>
    <property type="match status" value="1"/>
</dbReference>
<reference evidence="10 11" key="1">
    <citation type="submission" date="2015-04" db="EMBL/GenBank/DDBJ databases">
        <title>The draft genome sequence of Erythrobacter marinus HWDM-33.</title>
        <authorList>
            <person name="Zhuang L."/>
            <person name="Liu Y."/>
            <person name="Shao Z."/>
        </authorList>
    </citation>
    <scope>NUCLEOTIDE SEQUENCE [LARGE SCALE GENOMIC DNA]</scope>
    <source>
        <strain evidence="10 11">HWDM-33</strain>
    </source>
</reference>
<name>A0A0H0XRW7_9SPHN</name>
<feature type="domain" description="Cytochrome c" evidence="9">
    <location>
        <begin position="35"/>
        <end position="105"/>
    </location>
</feature>
<comment type="cofactor">
    <cofactor evidence="1">
        <name>pyrroloquinoline quinone</name>
        <dbReference type="ChEBI" id="CHEBI:58442"/>
    </cofactor>
</comment>
<dbReference type="SUPFAM" id="SSF50998">
    <property type="entry name" value="Quinoprotein alcohol dehydrogenase-like"/>
    <property type="match status" value="2"/>
</dbReference>
<organism evidence="10 11">
    <name type="scientific">Aurantiacibacter marinus</name>
    <dbReference type="NCBI Taxonomy" id="874156"/>
    <lineage>
        <taxon>Bacteria</taxon>
        <taxon>Pseudomonadati</taxon>
        <taxon>Pseudomonadota</taxon>
        <taxon>Alphaproteobacteria</taxon>
        <taxon>Sphingomonadales</taxon>
        <taxon>Erythrobacteraceae</taxon>
        <taxon>Aurantiacibacter</taxon>
    </lineage>
</organism>
<evidence type="ECO:0000313" key="11">
    <source>
        <dbReference type="Proteomes" id="UP000053455"/>
    </source>
</evidence>
<keyword evidence="4 8" id="KW-0479">Metal-binding</keyword>
<evidence type="ECO:0000256" key="5">
    <source>
        <dbReference type="ARBA" id="ARBA00022729"/>
    </source>
</evidence>
<dbReference type="InterPro" id="IPR018391">
    <property type="entry name" value="PQQ_b-propeller_rpt"/>
</dbReference>
<dbReference type="SMART" id="SM00564">
    <property type="entry name" value="PQQ"/>
    <property type="match status" value="7"/>
</dbReference>
<dbReference type="PANTHER" id="PTHR32303">
    <property type="entry name" value="QUINOPROTEIN ALCOHOL DEHYDROGENASE (CYTOCHROME C)"/>
    <property type="match status" value="1"/>
</dbReference>
<dbReference type="InterPro" id="IPR002372">
    <property type="entry name" value="PQQ_rpt_dom"/>
</dbReference>
<dbReference type="GO" id="GO:0009055">
    <property type="term" value="F:electron transfer activity"/>
    <property type="evidence" value="ECO:0007669"/>
    <property type="project" value="InterPro"/>
</dbReference>
<comment type="similarity">
    <text evidence="2">Belongs to the bacterial PQQ dehydrogenase family.</text>
</comment>
<proteinExistence type="inferred from homology"/>
<evidence type="ECO:0000256" key="7">
    <source>
        <dbReference type="ARBA" id="ARBA00023004"/>
    </source>
</evidence>
<dbReference type="PATRIC" id="fig|874156.12.peg.2565"/>
<sequence>MLGACDQLAPGDGEAGGQLESTDDLVTRVGTPINVENHPGQALFNENCASCHNGTVPKAPAIVWLEMLEPDIVLSSMSEGIMQQQAAHLSSEEQLHIAEYLARIELDDYQPPAPPPACEDTRLDMSAPPPAAVGWGHDNSRFVPASVGGIDAGDFGDLQLKWAFAYPGAIRARSQPAVGWNTVFVGSQNGKVYAFDLDSGCAEWTYRAGAEVRTAIVADAENERLYFGDILGRVYAINAMTGEEIWRVSVDDHPNATITGTPTLGGGMLAVPVSSLEVTSAADPNYSCCTFRGAVVALNPATGEREWKTYTVPNPPTQQGETSAGARILGPSGAPVWNSPTYDPARNRFYFGSGENYSSPADGNSDALFAVDARTGRKLWHVQFTENDAWNVGCMMGNENCPEENGPDLDIAASALLVPIGNGRDMIVVGSKSGVVHGVDPETGRQVWERRLGHGGTQGGVHFGMSSQGSTVYVPITDLADTHDGREYDTSINGAGIHAINAADGRILWRNKANNICDGELYCDPGISAAATSVPGAVIAGHLDGRLRAYDRRTGRVLWNYNTRQQVDTVTGAIGRGGGMSGPGPAVYNGHVIANSGYGLYFHLPGNVLLVFEKQ</sequence>
<keyword evidence="11" id="KW-1185">Reference proteome</keyword>
<evidence type="ECO:0000256" key="6">
    <source>
        <dbReference type="ARBA" id="ARBA00023002"/>
    </source>
</evidence>
<dbReference type="InterPro" id="IPR036909">
    <property type="entry name" value="Cyt_c-like_dom_sf"/>
</dbReference>
<dbReference type="EMBL" id="LBHU01000004">
    <property type="protein sequence ID" value="KLI63025.1"/>
    <property type="molecule type" value="Genomic_DNA"/>
</dbReference>
<evidence type="ECO:0000256" key="4">
    <source>
        <dbReference type="ARBA" id="ARBA00022723"/>
    </source>
</evidence>
<dbReference type="Gene3D" id="2.130.10.10">
    <property type="entry name" value="YVTN repeat-like/Quinoprotein amine dehydrogenase"/>
    <property type="match status" value="1"/>
</dbReference>
<dbReference type="GO" id="GO:0016491">
    <property type="term" value="F:oxidoreductase activity"/>
    <property type="evidence" value="ECO:0007669"/>
    <property type="project" value="UniProtKB-KW"/>
</dbReference>
<dbReference type="Proteomes" id="UP000053455">
    <property type="component" value="Unassembled WGS sequence"/>
</dbReference>
<dbReference type="GO" id="GO:0046872">
    <property type="term" value="F:metal ion binding"/>
    <property type="evidence" value="ECO:0007669"/>
    <property type="project" value="UniProtKB-KW"/>
</dbReference>
<dbReference type="GO" id="GO:0020037">
    <property type="term" value="F:heme binding"/>
    <property type="evidence" value="ECO:0007669"/>
    <property type="project" value="InterPro"/>
</dbReference>
<evidence type="ECO:0000256" key="2">
    <source>
        <dbReference type="ARBA" id="ARBA00008156"/>
    </source>
</evidence>
<accession>A0A0H0XRW7</accession>
<dbReference type="AlphaFoldDB" id="A0A0H0XRW7"/>
<keyword evidence="3 8" id="KW-0349">Heme</keyword>
<evidence type="ECO:0000256" key="8">
    <source>
        <dbReference type="PROSITE-ProRule" id="PRU00433"/>
    </source>
</evidence>
<evidence type="ECO:0000313" key="10">
    <source>
        <dbReference type="EMBL" id="KLI63025.1"/>
    </source>
</evidence>
<evidence type="ECO:0000256" key="1">
    <source>
        <dbReference type="ARBA" id="ARBA00001931"/>
    </source>
</evidence>
<keyword evidence="7 8" id="KW-0408">Iron</keyword>
<evidence type="ECO:0000259" key="9">
    <source>
        <dbReference type="PROSITE" id="PS51007"/>
    </source>
</evidence>
<dbReference type="InterPro" id="IPR015943">
    <property type="entry name" value="WD40/YVTN_repeat-like_dom_sf"/>
</dbReference>
<dbReference type="STRING" id="874156.GCA_001021555_02576"/>
<evidence type="ECO:0000256" key="3">
    <source>
        <dbReference type="ARBA" id="ARBA00022617"/>
    </source>
</evidence>
<keyword evidence="5" id="KW-0732">Signal</keyword>
<dbReference type="SUPFAM" id="SSF46626">
    <property type="entry name" value="Cytochrome c"/>
    <property type="match status" value="1"/>
</dbReference>
<dbReference type="InterPro" id="IPR009056">
    <property type="entry name" value="Cyt_c-like_dom"/>
</dbReference>